<dbReference type="AlphaFoldDB" id="A0ABD3NDT0"/>
<evidence type="ECO:0000313" key="3">
    <source>
        <dbReference type="EMBL" id="KAL3773819.1"/>
    </source>
</evidence>
<keyword evidence="1" id="KW-0812">Transmembrane</keyword>
<dbReference type="EMBL" id="JALLPJ020001218">
    <property type="protein sequence ID" value="KAL3773819.1"/>
    <property type="molecule type" value="Genomic_DNA"/>
</dbReference>
<keyword evidence="1" id="KW-0472">Membrane</keyword>
<accession>A0ABD3NDT0</accession>
<dbReference type="Gene3D" id="3.40.30.10">
    <property type="entry name" value="Glutaredoxin"/>
    <property type="match status" value="1"/>
</dbReference>
<evidence type="ECO:0000259" key="2">
    <source>
        <dbReference type="PROSITE" id="PS51352"/>
    </source>
</evidence>
<dbReference type="InterPro" id="IPR050620">
    <property type="entry name" value="Thioredoxin_H-type-like"/>
</dbReference>
<name>A0ABD3NDT0_9STRA</name>
<feature type="transmembrane region" description="Helical" evidence="1">
    <location>
        <begin position="6"/>
        <end position="28"/>
    </location>
</feature>
<dbReference type="InterPro" id="IPR036249">
    <property type="entry name" value="Thioredoxin-like_sf"/>
</dbReference>
<dbReference type="CDD" id="cd02947">
    <property type="entry name" value="TRX_family"/>
    <property type="match status" value="1"/>
</dbReference>
<keyword evidence="4" id="KW-1185">Reference proteome</keyword>
<evidence type="ECO:0000256" key="1">
    <source>
        <dbReference type="SAM" id="Phobius"/>
    </source>
</evidence>
<keyword evidence="1" id="KW-1133">Transmembrane helix</keyword>
<dbReference type="PROSITE" id="PS51352">
    <property type="entry name" value="THIOREDOXIN_2"/>
    <property type="match status" value="1"/>
</dbReference>
<evidence type="ECO:0000313" key="4">
    <source>
        <dbReference type="Proteomes" id="UP001530400"/>
    </source>
</evidence>
<dbReference type="PANTHER" id="PTHR10438:SF463">
    <property type="entry name" value="THIOREDOXIN"/>
    <property type="match status" value="1"/>
</dbReference>
<dbReference type="PANTHER" id="PTHR10438">
    <property type="entry name" value="THIOREDOXIN"/>
    <property type="match status" value="1"/>
</dbReference>
<proteinExistence type="predicted"/>
<feature type="domain" description="Thioredoxin" evidence="2">
    <location>
        <begin position="67"/>
        <end position="195"/>
    </location>
</feature>
<reference evidence="3 4" key="1">
    <citation type="submission" date="2024-10" db="EMBL/GenBank/DDBJ databases">
        <title>Updated reference genomes for cyclostephanoid diatoms.</title>
        <authorList>
            <person name="Roberts W.R."/>
            <person name="Alverson A.J."/>
        </authorList>
    </citation>
    <scope>NUCLEOTIDE SEQUENCE [LARGE SCALE GENOMIC DNA]</scope>
    <source>
        <strain evidence="3 4">AJA010-31</strain>
    </source>
</reference>
<dbReference type="SUPFAM" id="SSF52833">
    <property type="entry name" value="Thioredoxin-like"/>
    <property type="match status" value="1"/>
</dbReference>
<dbReference type="InterPro" id="IPR013766">
    <property type="entry name" value="Thioredoxin_domain"/>
</dbReference>
<protein>
    <recommendedName>
        <fullName evidence="2">Thioredoxin domain-containing protein</fullName>
    </recommendedName>
</protein>
<dbReference type="Pfam" id="PF00085">
    <property type="entry name" value="Thioredoxin"/>
    <property type="match status" value="1"/>
</dbReference>
<comment type="caution">
    <text evidence="3">The sequence shown here is derived from an EMBL/GenBank/DDBJ whole genome shotgun (WGS) entry which is preliminary data.</text>
</comment>
<gene>
    <name evidence="3" type="ORF">ACHAWO_006923</name>
</gene>
<dbReference type="Proteomes" id="UP001530400">
    <property type="component" value="Unassembled WGS sequence"/>
</dbReference>
<organism evidence="3 4">
    <name type="scientific">Cyclotella atomus</name>
    <dbReference type="NCBI Taxonomy" id="382360"/>
    <lineage>
        <taxon>Eukaryota</taxon>
        <taxon>Sar</taxon>
        <taxon>Stramenopiles</taxon>
        <taxon>Ochrophyta</taxon>
        <taxon>Bacillariophyta</taxon>
        <taxon>Coscinodiscophyceae</taxon>
        <taxon>Thalassiosirophycidae</taxon>
        <taxon>Stephanodiscales</taxon>
        <taxon>Stephanodiscaceae</taxon>
        <taxon>Cyclotella</taxon>
    </lineage>
</organism>
<sequence>MSCLCIGGVCIPYSAILPLLLLGLQWIAAKLARVGLLPDWVGKKLGVSSNGNIESKASCCSEKSSCCPSESNVTEATTDSDIGTNNELENIDTLSRWEEVFTATKKSVLIVKFTAEWCQPCKKIQHIYSDLSTQYKKYKFVTLDVDGDECDVLSSNMKVAMMPTFVCFRNGLEVGRITGGNSEEKLKEWVGQMCN</sequence>